<dbReference type="Proteomes" id="UP001515943">
    <property type="component" value="Unassembled WGS sequence"/>
</dbReference>
<dbReference type="EMBL" id="VSRL01000047">
    <property type="protein sequence ID" value="NKE58178.1"/>
    <property type="molecule type" value="Genomic_DNA"/>
</dbReference>
<dbReference type="PRINTS" id="PR00080">
    <property type="entry name" value="SDRFAMILY"/>
</dbReference>
<dbReference type="SUPFAM" id="SSF51735">
    <property type="entry name" value="NAD(P)-binding Rossmann-fold domains"/>
    <property type="match status" value="1"/>
</dbReference>
<feature type="non-terminal residue" evidence="2">
    <location>
        <position position="1"/>
    </location>
</feature>
<dbReference type="CDD" id="cd05233">
    <property type="entry name" value="SDR_c"/>
    <property type="match status" value="1"/>
</dbReference>
<accession>A0ABX1FGU6</accession>
<comment type="similarity">
    <text evidence="1">Belongs to the short-chain dehydrogenases/reductases (SDR) family.</text>
</comment>
<organism evidence="2 3">
    <name type="scientific">Lentzea indica</name>
    <dbReference type="NCBI Taxonomy" id="2604800"/>
    <lineage>
        <taxon>Bacteria</taxon>
        <taxon>Bacillati</taxon>
        <taxon>Actinomycetota</taxon>
        <taxon>Actinomycetes</taxon>
        <taxon>Pseudonocardiales</taxon>
        <taxon>Pseudonocardiaceae</taxon>
        <taxon>Lentzea</taxon>
    </lineage>
</organism>
<evidence type="ECO:0000256" key="1">
    <source>
        <dbReference type="ARBA" id="ARBA00006484"/>
    </source>
</evidence>
<evidence type="ECO:0000313" key="2">
    <source>
        <dbReference type="EMBL" id="NKE58178.1"/>
    </source>
</evidence>
<name>A0ABX1FGU6_9PSEU</name>
<gene>
    <name evidence="2" type="ORF">FXN61_15655</name>
</gene>
<dbReference type="InterPro" id="IPR036291">
    <property type="entry name" value="NAD(P)-bd_dom_sf"/>
</dbReference>
<dbReference type="InterPro" id="IPR002347">
    <property type="entry name" value="SDR_fam"/>
</dbReference>
<dbReference type="PANTHER" id="PTHR42760">
    <property type="entry name" value="SHORT-CHAIN DEHYDROGENASES/REDUCTASES FAMILY MEMBER"/>
    <property type="match status" value="1"/>
</dbReference>
<reference evidence="2 3" key="1">
    <citation type="submission" date="2019-08" db="EMBL/GenBank/DDBJ databases">
        <title>Lentzea from Indian Himalayas.</title>
        <authorList>
            <person name="Mandal S."/>
            <person name="Mallick Gupta A."/>
            <person name="Maiti P.K."/>
            <person name="Sarkar J."/>
            <person name="Mandal S."/>
        </authorList>
    </citation>
    <scope>NUCLEOTIDE SEQUENCE [LARGE SCALE GENOMIC DNA]</scope>
    <source>
        <strain evidence="2 3">PSKA42</strain>
    </source>
</reference>
<dbReference type="Gene3D" id="3.40.50.720">
    <property type="entry name" value="NAD(P)-binding Rossmann-like Domain"/>
    <property type="match status" value="1"/>
</dbReference>
<proteinExistence type="inferred from homology"/>
<evidence type="ECO:0000313" key="3">
    <source>
        <dbReference type="Proteomes" id="UP001515943"/>
    </source>
</evidence>
<dbReference type="Pfam" id="PF13561">
    <property type="entry name" value="adh_short_C2"/>
    <property type="match status" value="1"/>
</dbReference>
<comment type="caution">
    <text evidence="2">The sequence shown here is derived from an EMBL/GenBank/DDBJ whole genome shotgun (WGS) entry which is preliminary data.</text>
</comment>
<protein>
    <submittedName>
        <fullName evidence="2">SDR family oxidoreductase</fullName>
    </submittedName>
</protein>
<dbReference type="PANTHER" id="PTHR42760:SF40">
    <property type="entry name" value="3-OXOACYL-[ACYL-CARRIER-PROTEIN] REDUCTASE, CHLOROPLASTIC"/>
    <property type="match status" value="1"/>
</dbReference>
<dbReference type="PRINTS" id="PR00081">
    <property type="entry name" value="GDHRDH"/>
</dbReference>
<dbReference type="RefSeq" id="WP_167974650.1">
    <property type="nucleotide sequence ID" value="NZ_VSRL01000047.1"/>
</dbReference>
<keyword evidence="3" id="KW-1185">Reference proteome</keyword>
<sequence>ARVVVADIDAGNAELAAAAIRETGGYAVGVGCDVGLAADVDRLTGTVLEAFGTVDVLVNNAAETGIVTHFLDSDEAWWDHFLTTNLKSQYLCTRRLAPVMARKGRGCVINVSSGGGTRAHRGFVAYDASKGGVEALTRALALELAPYGIRVNTLVPGLIATFAGESEESLRRRDETVPLGRGGKAEDLAGPAVFLASEDAAYVSGARLVVDGGVLAQQRSPQVDTYRPDQFPSLATLVANGS</sequence>